<feature type="transmembrane region" description="Helical" evidence="6">
    <location>
        <begin position="88"/>
        <end position="110"/>
    </location>
</feature>
<evidence type="ECO:0000313" key="8">
    <source>
        <dbReference type="EMBL" id="MPM41986.1"/>
    </source>
</evidence>
<sequence length="225" mass="25137">MQQKINIVLAHKKIVFGFLFFLAALYFLNTSSWVFRPQSVDDVRRWVAGFGSFGPLVYIALYGARPFLFFPSLLLNLSAGILFGPWWGIVYLLLGGLANASVCFWSARLFGAQQSLLKRFGGNWGKRLDKYLSDDRGFTRMLWLRTVPIFPYDPVSVVAGSSSMKYVPYAAATALGMLPGAIAYNFLADSFVGKTIGIPGAVLITVIAFGIPLLWWYLSDEHRRL</sequence>
<evidence type="ECO:0000256" key="3">
    <source>
        <dbReference type="ARBA" id="ARBA00022692"/>
    </source>
</evidence>
<feature type="transmembrane region" description="Helical" evidence="6">
    <location>
        <begin position="14"/>
        <end position="35"/>
    </location>
</feature>
<feature type="domain" description="VTT" evidence="7">
    <location>
        <begin position="70"/>
        <end position="187"/>
    </location>
</feature>
<keyword evidence="5 6" id="KW-0472">Membrane</keyword>
<name>A0A644ZMI2_9ZZZZ</name>
<dbReference type="AlphaFoldDB" id="A0A644ZMI2"/>
<dbReference type="EMBL" id="VSSQ01009562">
    <property type="protein sequence ID" value="MPM41986.1"/>
    <property type="molecule type" value="Genomic_DNA"/>
</dbReference>
<dbReference type="PANTHER" id="PTHR12677">
    <property type="entry name" value="GOLGI APPARATUS MEMBRANE PROTEIN TVP38-RELATED"/>
    <property type="match status" value="1"/>
</dbReference>
<evidence type="ECO:0000256" key="5">
    <source>
        <dbReference type="ARBA" id="ARBA00023136"/>
    </source>
</evidence>
<dbReference type="GO" id="GO:0005886">
    <property type="term" value="C:plasma membrane"/>
    <property type="evidence" value="ECO:0007669"/>
    <property type="project" value="UniProtKB-SubCell"/>
</dbReference>
<comment type="caution">
    <text evidence="8">The sequence shown here is derived from an EMBL/GenBank/DDBJ whole genome shotgun (WGS) entry which is preliminary data.</text>
</comment>
<dbReference type="PANTHER" id="PTHR12677:SF59">
    <property type="entry name" value="GOLGI APPARATUS MEMBRANE PROTEIN TVP38-RELATED"/>
    <property type="match status" value="1"/>
</dbReference>
<evidence type="ECO:0000256" key="1">
    <source>
        <dbReference type="ARBA" id="ARBA00004651"/>
    </source>
</evidence>
<dbReference type="InterPro" id="IPR015414">
    <property type="entry name" value="TMEM64"/>
</dbReference>
<accession>A0A644ZMI2</accession>
<keyword evidence="2" id="KW-1003">Cell membrane</keyword>
<keyword evidence="3 6" id="KW-0812">Transmembrane</keyword>
<feature type="transmembrane region" description="Helical" evidence="6">
    <location>
        <begin position="196"/>
        <end position="218"/>
    </location>
</feature>
<organism evidence="8">
    <name type="scientific">bioreactor metagenome</name>
    <dbReference type="NCBI Taxonomy" id="1076179"/>
    <lineage>
        <taxon>unclassified sequences</taxon>
        <taxon>metagenomes</taxon>
        <taxon>ecological metagenomes</taxon>
    </lineage>
</organism>
<proteinExistence type="predicted"/>
<dbReference type="Pfam" id="PF09335">
    <property type="entry name" value="VTT_dom"/>
    <property type="match status" value="1"/>
</dbReference>
<evidence type="ECO:0000259" key="7">
    <source>
        <dbReference type="Pfam" id="PF09335"/>
    </source>
</evidence>
<evidence type="ECO:0000256" key="6">
    <source>
        <dbReference type="SAM" id="Phobius"/>
    </source>
</evidence>
<dbReference type="InterPro" id="IPR032816">
    <property type="entry name" value="VTT_dom"/>
</dbReference>
<keyword evidence="4 6" id="KW-1133">Transmembrane helix</keyword>
<feature type="transmembrane region" description="Helical" evidence="6">
    <location>
        <begin position="47"/>
        <end position="68"/>
    </location>
</feature>
<gene>
    <name evidence="8" type="ORF">SDC9_88648</name>
</gene>
<evidence type="ECO:0000256" key="2">
    <source>
        <dbReference type="ARBA" id="ARBA00022475"/>
    </source>
</evidence>
<feature type="transmembrane region" description="Helical" evidence="6">
    <location>
        <begin position="166"/>
        <end position="184"/>
    </location>
</feature>
<protein>
    <recommendedName>
        <fullName evidence="7">VTT domain-containing protein</fullName>
    </recommendedName>
</protein>
<evidence type="ECO:0000256" key="4">
    <source>
        <dbReference type="ARBA" id="ARBA00022989"/>
    </source>
</evidence>
<reference evidence="8" key="1">
    <citation type="submission" date="2019-08" db="EMBL/GenBank/DDBJ databases">
        <authorList>
            <person name="Kucharzyk K."/>
            <person name="Murdoch R.W."/>
            <person name="Higgins S."/>
            <person name="Loffler F."/>
        </authorList>
    </citation>
    <scope>NUCLEOTIDE SEQUENCE</scope>
</reference>
<comment type="subcellular location">
    <subcellularLocation>
        <location evidence="1">Cell membrane</location>
        <topology evidence="1">Multi-pass membrane protein</topology>
    </subcellularLocation>
</comment>